<evidence type="ECO:0000313" key="3">
    <source>
        <dbReference type="Proteomes" id="UP000831181"/>
    </source>
</evidence>
<proteinExistence type="predicted"/>
<dbReference type="EMBL" id="CP093361">
    <property type="protein sequence ID" value="UQS87165.1"/>
    <property type="molecule type" value="Genomic_DNA"/>
</dbReference>
<gene>
    <name evidence="2" type="ORF">MOO44_03100</name>
</gene>
<dbReference type="AlphaFoldDB" id="A0A976X5Q7"/>
<feature type="transmembrane region" description="Helical" evidence="1">
    <location>
        <begin position="112"/>
        <end position="133"/>
    </location>
</feature>
<sequence>MDNLGQTLLHTNLTALFEMIAVPFFLILALKRVSHGCKQLIANRYGIRGQLFFGWLGIVIHEFSHLVIAVLFGHHITGFKLLHVPRGGDDNQLGYVNHTFNQKNGYQRTGNLFIGIAPVLGCAISLILFTKLLAPELITSLSRLPDWHFPTAILALASIWKFILLILIASSISIGGFDLSHADLSNIKFGLLVVAILVVVSASFATVLGVAVNYLNWVHSICIIVNGVLTLSLVVTVLSNGVIRLITDH</sequence>
<organism evidence="2 3">
    <name type="scientific">Nicoliella spurrieriana</name>
    <dbReference type="NCBI Taxonomy" id="2925830"/>
    <lineage>
        <taxon>Bacteria</taxon>
        <taxon>Bacillati</taxon>
        <taxon>Bacillota</taxon>
        <taxon>Bacilli</taxon>
        <taxon>Lactobacillales</taxon>
        <taxon>Lactobacillaceae</taxon>
        <taxon>Nicoliella</taxon>
    </lineage>
</organism>
<evidence type="ECO:0000313" key="2">
    <source>
        <dbReference type="EMBL" id="UQS87165.1"/>
    </source>
</evidence>
<reference evidence="2" key="1">
    <citation type="journal article" date="2022" name="Int. J. Syst. Evol. Microbiol.">
        <title>Apilactobacillus apisilvae sp. nov., Nicolia spurrieriana gen. nov. sp. nov., Bombilactobacillus folatiphilus sp. nov. and Bombilactobacillus thymidiniphilus sp. nov., four new lactic acid bacterial isolates from stingless bees Tetragonula carbonaria and Austroplebeia australis.</title>
        <authorList>
            <person name="Oliphant S.A."/>
            <person name="Watson-Haigh N.S."/>
            <person name="Sumby K.M."/>
            <person name="Gardner J."/>
            <person name="Groom S."/>
            <person name="Jiranek V."/>
        </authorList>
    </citation>
    <scope>NUCLEOTIDE SEQUENCE</scope>
    <source>
        <strain evidence="2">SGEP1_A5</strain>
    </source>
</reference>
<dbReference type="Proteomes" id="UP000831181">
    <property type="component" value="Chromosome"/>
</dbReference>
<feature type="transmembrane region" description="Helical" evidence="1">
    <location>
        <begin position="50"/>
        <end position="72"/>
    </location>
</feature>
<keyword evidence="1" id="KW-0812">Transmembrane</keyword>
<keyword evidence="1" id="KW-1133">Transmembrane helix</keyword>
<accession>A0A976X5Q7</accession>
<evidence type="ECO:0000256" key="1">
    <source>
        <dbReference type="SAM" id="Phobius"/>
    </source>
</evidence>
<keyword evidence="3" id="KW-1185">Reference proteome</keyword>
<feature type="transmembrane region" description="Helical" evidence="1">
    <location>
        <begin position="189"/>
        <end position="211"/>
    </location>
</feature>
<protein>
    <submittedName>
        <fullName evidence="2">Uncharacterized protein</fullName>
    </submittedName>
</protein>
<feature type="transmembrane region" description="Helical" evidence="1">
    <location>
        <begin position="12"/>
        <end position="30"/>
    </location>
</feature>
<keyword evidence="1" id="KW-0472">Membrane</keyword>
<name>A0A976X5Q7_9LACO</name>
<feature type="transmembrane region" description="Helical" evidence="1">
    <location>
        <begin position="153"/>
        <end position="177"/>
    </location>
</feature>
<feature type="transmembrane region" description="Helical" evidence="1">
    <location>
        <begin position="217"/>
        <end position="243"/>
    </location>
</feature>
<dbReference type="KEGG" id="lbe:MOO44_03100"/>